<protein>
    <recommendedName>
        <fullName evidence="1">Putative restriction endonuclease domain-containing protein</fullName>
    </recommendedName>
</protein>
<evidence type="ECO:0000259" key="1">
    <source>
        <dbReference type="Pfam" id="PF05685"/>
    </source>
</evidence>
<organism evidence="2">
    <name type="scientific">uncultured Sulfurovum sp</name>
    <dbReference type="NCBI Taxonomy" id="269237"/>
    <lineage>
        <taxon>Bacteria</taxon>
        <taxon>Pseudomonadati</taxon>
        <taxon>Campylobacterota</taxon>
        <taxon>Epsilonproteobacteria</taxon>
        <taxon>Campylobacterales</taxon>
        <taxon>Sulfurovaceae</taxon>
        <taxon>Sulfurovum</taxon>
        <taxon>environmental samples</taxon>
    </lineage>
</organism>
<dbReference type="SUPFAM" id="SSF52980">
    <property type="entry name" value="Restriction endonuclease-like"/>
    <property type="match status" value="1"/>
</dbReference>
<dbReference type="InterPro" id="IPR008538">
    <property type="entry name" value="Uma2"/>
</dbReference>
<dbReference type="EMBL" id="CACVAR010000329">
    <property type="protein sequence ID" value="CAA6821942.1"/>
    <property type="molecule type" value="Genomic_DNA"/>
</dbReference>
<dbReference type="PANTHER" id="PTHR36558">
    <property type="entry name" value="GLR1098 PROTEIN"/>
    <property type="match status" value="1"/>
</dbReference>
<proteinExistence type="predicted"/>
<gene>
    <name evidence="2" type="ORF">HELGO_WM22441</name>
</gene>
<dbReference type="InterPro" id="IPR011335">
    <property type="entry name" value="Restrct_endonuc-II-like"/>
</dbReference>
<dbReference type="PANTHER" id="PTHR36558:SF1">
    <property type="entry name" value="RESTRICTION ENDONUCLEASE DOMAIN-CONTAINING PROTEIN-RELATED"/>
    <property type="match status" value="1"/>
</dbReference>
<sequence length="151" mass="17571">MAPAPMRIHQDIATELIFLLKNSLEKNECPDCQVSFENDWKVSNATTLRPDIVLVCNDEGTAYLTKAPKIIIEILSPSTAKKDETVKFDIYEEEKVQYYILVYPKDLKAKVYTLKKDTYTKVGDFSNEKLAFDDIDCEIELDFEKVFRRFR</sequence>
<accession>A0A6S6TM27</accession>
<dbReference type="CDD" id="cd06260">
    <property type="entry name" value="DUF820-like"/>
    <property type="match status" value="1"/>
</dbReference>
<dbReference type="AlphaFoldDB" id="A0A6S6TM27"/>
<reference evidence="2" key="1">
    <citation type="submission" date="2020-01" db="EMBL/GenBank/DDBJ databases">
        <authorList>
            <person name="Meier V. D."/>
            <person name="Meier V D."/>
        </authorList>
    </citation>
    <scope>NUCLEOTIDE SEQUENCE</scope>
    <source>
        <strain evidence="2">HLG_WM_MAG_03</strain>
    </source>
</reference>
<name>A0A6S6TM27_9BACT</name>
<dbReference type="Pfam" id="PF05685">
    <property type="entry name" value="Uma2"/>
    <property type="match status" value="1"/>
</dbReference>
<dbReference type="InterPro" id="IPR012296">
    <property type="entry name" value="Nuclease_put_TT1808"/>
</dbReference>
<dbReference type="Gene3D" id="3.90.1570.10">
    <property type="entry name" value="tt1808, chain A"/>
    <property type="match status" value="1"/>
</dbReference>
<feature type="domain" description="Putative restriction endonuclease" evidence="1">
    <location>
        <begin position="1"/>
        <end position="125"/>
    </location>
</feature>
<evidence type="ECO:0000313" key="2">
    <source>
        <dbReference type="EMBL" id="CAA6821942.1"/>
    </source>
</evidence>